<keyword evidence="4" id="KW-0378">Hydrolase</keyword>
<keyword evidence="3 7" id="KW-0732">Signal</keyword>
<dbReference type="Pfam" id="PF01522">
    <property type="entry name" value="Polysacc_deac_1"/>
    <property type="match status" value="1"/>
</dbReference>
<dbReference type="SUPFAM" id="SSF88713">
    <property type="entry name" value="Glycoside hydrolase/deacetylase"/>
    <property type="match status" value="1"/>
</dbReference>
<reference evidence="9" key="2">
    <citation type="submission" date="2023-05" db="EMBL/GenBank/DDBJ databases">
        <authorList>
            <consortium name="Lawrence Berkeley National Laboratory"/>
            <person name="Steindorff A."/>
            <person name="Hensen N."/>
            <person name="Bonometti L."/>
            <person name="Westerberg I."/>
            <person name="Brannstrom I.O."/>
            <person name="Guillou S."/>
            <person name="Cros-Aarteil S."/>
            <person name="Calhoun S."/>
            <person name="Haridas S."/>
            <person name="Kuo A."/>
            <person name="Mondo S."/>
            <person name="Pangilinan J."/>
            <person name="Riley R."/>
            <person name="Labutti K."/>
            <person name="Andreopoulos B."/>
            <person name="Lipzen A."/>
            <person name="Chen C."/>
            <person name="Yanf M."/>
            <person name="Daum C."/>
            <person name="Ng V."/>
            <person name="Clum A."/>
            <person name="Ohm R."/>
            <person name="Martin F."/>
            <person name="Silar P."/>
            <person name="Natvig D."/>
            <person name="Lalanne C."/>
            <person name="Gautier V."/>
            <person name="Ament-Velasquez S.L."/>
            <person name="Kruys A."/>
            <person name="Hutchinson M.I."/>
            <person name="Powell A.J."/>
            <person name="Barry K."/>
            <person name="Miller A.N."/>
            <person name="Grigoriev I.V."/>
            <person name="Debuchy R."/>
            <person name="Gladieux P."/>
            <person name="Thoren M.H."/>
            <person name="Johannesson H."/>
        </authorList>
    </citation>
    <scope>NUCLEOTIDE SEQUENCE</scope>
    <source>
        <strain evidence="9">CBS 359.72</strain>
    </source>
</reference>
<evidence type="ECO:0000256" key="3">
    <source>
        <dbReference type="ARBA" id="ARBA00022729"/>
    </source>
</evidence>
<dbReference type="InterPro" id="IPR002509">
    <property type="entry name" value="NODB_dom"/>
</dbReference>
<dbReference type="PROSITE" id="PS51677">
    <property type="entry name" value="NODB"/>
    <property type="match status" value="1"/>
</dbReference>
<organism evidence="9 10">
    <name type="scientific">Corynascus novoguineensis</name>
    <dbReference type="NCBI Taxonomy" id="1126955"/>
    <lineage>
        <taxon>Eukaryota</taxon>
        <taxon>Fungi</taxon>
        <taxon>Dikarya</taxon>
        <taxon>Ascomycota</taxon>
        <taxon>Pezizomycotina</taxon>
        <taxon>Sordariomycetes</taxon>
        <taxon>Sordariomycetidae</taxon>
        <taxon>Sordariales</taxon>
        <taxon>Chaetomiaceae</taxon>
        <taxon>Corynascus</taxon>
    </lineage>
</organism>
<evidence type="ECO:0000256" key="1">
    <source>
        <dbReference type="ARBA" id="ARBA00001941"/>
    </source>
</evidence>
<accession>A0AAN7HGU6</accession>
<feature type="domain" description="NodB homology" evidence="8">
    <location>
        <begin position="45"/>
        <end position="227"/>
    </location>
</feature>
<gene>
    <name evidence="9" type="ORF">C7999DRAFT_16822</name>
</gene>
<keyword evidence="2" id="KW-0479">Metal-binding</keyword>
<comment type="cofactor">
    <cofactor evidence="1">
        <name>Co(2+)</name>
        <dbReference type="ChEBI" id="CHEBI:48828"/>
    </cofactor>
</comment>
<dbReference type="InterPro" id="IPR011330">
    <property type="entry name" value="Glyco_hydro/deAcase_b/a-brl"/>
</dbReference>
<evidence type="ECO:0000256" key="6">
    <source>
        <dbReference type="ARBA" id="ARBA00023285"/>
    </source>
</evidence>
<evidence type="ECO:0000313" key="10">
    <source>
        <dbReference type="Proteomes" id="UP001303647"/>
    </source>
</evidence>
<proteinExistence type="predicted"/>
<evidence type="ECO:0000259" key="8">
    <source>
        <dbReference type="PROSITE" id="PS51677"/>
    </source>
</evidence>
<dbReference type="GO" id="GO:0046872">
    <property type="term" value="F:metal ion binding"/>
    <property type="evidence" value="ECO:0007669"/>
    <property type="project" value="UniProtKB-KW"/>
</dbReference>
<keyword evidence="5" id="KW-0119">Carbohydrate metabolism</keyword>
<keyword evidence="10" id="KW-1185">Reference proteome</keyword>
<dbReference type="Proteomes" id="UP001303647">
    <property type="component" value="Unassembled WGS sequence"/>
</dbReference>
<comment type="caution">
    <text evidence="9">The sequence shown here is derived from an EMBL/GenBank/DDBJ whole genome shotgun (WGS) entry which is preliminary data.</text>
</comment>
<dbReference type="EMBL" id="MU857718">
    <property type="protein sequence ID" value="KAK4244937.1"/>
    <property type="molecule type" value="Genomic_DNA"/>
</dbReference>
<protein>
    <submittedName>
        <fullName evidence="9">Carbohydrate esterase</fullName>
    </submittedName>
</protein>
<dbReference type="AlphaFoldDB" id="A0AAN7HGU6"/>
<keyword evidence="6" id="KW-0170">Cobalt</keyword>
<evidence type="ECO:0000256" key="2">
    <source>
        <dbReference type="ARBA" id="ARBA00022723"/>
    </source>
</evidence>
<name>A0AAN7HGU6_9PEZI</name>
<reference evidence="9" key="1">
    <citation type="journal article" date="2023" name="Mol. Phylogenet. Evol.">
        <title>Genome-scale phylogeny and comparative genomics of the fungal order Sordariales.</title>
        <authorList>
            <person name="Hensen N."/>
            <person name="Bonometti L."/>
            <person name="Westerberg I."/>
            <person name="Brannstrom I.O."/>
            <person name="Guillou S."/>
            <person name="Cros-Aarteil S."/>
            <person name="Calhoun S."/>
            <person name="Haridas S."/>
            <person name="Kuo A."/>
            <person name="Mondo S."/>
            <person name="Pangilinan J."/>
            <person name="Riley R."/>
            <person name="LaButti K."/>
            <person name="Andreopoulos B."/>
            <person name="Lipzen A."/>
            <person name="Chen C."/>
            <person name="Yan M."/>
            <person name="Daum C."/>
            <person name="Ng V."/>
            <person name="Clum A."/>
            <person name="Steindorff A."/>
            <person name="Ohm R.A."/>
            <person name="Martin F."/>
            <person name="Silar P."/>
            <person name="Natvig D.O."/>
            <person name="Lalanne C."/>
            <person name="Gautier V."/>
            <person name="Ament-Velasquez S.L."/>
            <person name="Kruys A."/>
            <person name="Hutchinson M.I."/>
            <person name="Powell A.J."/>
            <person name="Barry K."/>
            <person name="Miller A.N."/>
            <person name="Grigoriev I.V."/>
            <person name="Debuchy R."/>
            <person name="Gladieux P."/>
            <person name="Hiltunen Thoren M."/>
            <person name="Johannesson H."/>
        </authorList>
    </citation>
    <scope>NUCLEOTIDE SEQUENCE</scope>
    <source>
        <strain evidence="9">CBS 359.72</strain>
    </source>
</reference>
<dbReference type="CDD" id="cd10951">
    <property type="entry name" value="CE4_ClCDA_like"/>
    <property type="match status" value="1"/>
</dbReference>
<evidence type="ECO:0000256" key="5">
    <source>
        <dbReference type="ARBA" id="ARBA00023277"/>
    </source>
</evidence>
<feature type="signal peptide" evidence="7">
    <location>
        <begin position="1"/>
        <end position="18"/>
    </location>
</feature>
<sequence>MLAETVIAGLALASTAVAAPAPNPLQFLKRAPTPGVVIRQCTSPGMLALAYDDGPYQYTSELVDILDAAGAKATFFWTGTLYGCIYNQANAVKKAFASGHQIASHTWTHGHMGSFGEAQIRQEMTKVEDALVNLIGKKPAYMRPPYLETGGAVLPTLGSMGYKVITDDVDSGDWNNQSPQQSQAAFQRAGASGNGHIPLMHETYAGTVRTLTPWLINWAAQNNLKLVTIAECLGDADGAYQAGEFEPNGRNSC</sequence>
<feature type="chain" id="PRO_5042924482" evidence="7">
    <location>
        <begin position="19"/>
        <end position="253"/>
    </location>
</feature>
<dbReference type="GO" id="GO:0016810">
    <property type="term" value="F:hydrolase activity, acting on carbon-nitrogen (but not peptide) bonds"/>
    <property type="evidence" value="ECO:0007669"/>
    <property type="project" value="InterPro"/>
</dbReference>
<dbReference type="PANTHER" id="PTHR46471">
    <property type="entry name" value="CHITIN DEACETYLASE"/>
    <property type="match status" value="1"/>
</dbReference>
<dbReference type="Gene3D" id="3.20.20.370">
    <property type="entry name" value="Glycoside hydrolase/deacetylase"/>
    <property type="match status" value="1"/>
</dbReference>
<dbReference type="PANTHER" id="PTHR46471:SF9">
    <property type="entry name" value="CHITIN DEACETYLASE"/>
    <property type="match status" value="1"/>
</dbReference>
<evidence type="ECO:0000256" key="4">
    <source>
        <dbReference type="ARBA" id="ARBA00022801"/>
    </source>
</evidence>
<dbReference type="GO" id="GO:0005975">
    <property type="term" value="P:carbohydrate metabolic process"/>
    <property type="evidence" value="ECO:0007669"/>
    <property type="project" value="InterPro"/>
</dbReference>
<evidence type="ECO:0000313" key="9">
    <source>
        <dbReference type="EMBL" id="KAK4244937.1"/>
    </source>
</evidence>
<evidence type="ECO:0000256" key="7">
    <source>
        <dbReference type="SAM" id="SignalP"/>
    </source>
</evidence>